<accession>A0ABU3ZZE0</accession>
<comment type="caution">
    <text evidence="5">The sequence shown here is derived from an EMBL/GenBank/DDBJ whole genome shotgun (WGS) entry which is preliminary data.</text>
</comment>
<sequence>MPAAPPSCLTRRQLMDRVWRAPLGQIAAELGMTANGLAKLCDRLAIPRPARTYWHRPYADRAALRPELPPAPPDAGETIQLRIPRQSRRTRTRLNPDERREQLLDAASVIATAEGVQDISLNRVARAVGISEAQAHNCFGRRIDLLVALARRELAAIEQTRRDVISRGDDPVTSVVLSTIFYLEESERRGSLLQALLRVPEIKQILRAEREELRRQARAPVLASMQARYGMSAAEAEGANAILSAIVRRGGSLLADGRIDHDIATRLCLSIVLAGMRSNAGGAAATPPSAAPGQRSPPPSAGR</sequence>
<evidence type="ECO:0000259" key="4">
    <source>
        <dbReference type="PROSITE" id="PS50977"/>
    </source>
</evidence>
<dbReference type="EMBL" id="JAPTHD010000006">
    <property type="protein sequence ID" value="MDV5824847.1"/>
    <property type="molecule type" value="Genomic_DNA"/>
</dbReference>
<protein>
    <submittedName>
        <fullName evidence="5">TetR/AcrR family transcriptional regulator</fullName>
    </submittedName>
</protein>
<dbReference type="Gene3D" id="1.10.357.10">
    <property type="entry name" value="Tetracycline Repressor, domain 2"/>
    <property type="match status" value="1"/>
</dbReference>
<evidence type="ECO:0000256" key="1">
    <source>
        <dbReference type="ARBA" id="ARBA00023125"/>
    </source>
</evidence>
<evidence type="ECO:0000313" key="6">
    <source>
        <dbReference type="Proteomes" id="UP001185984"/>
    </source>
</evidence>
<dbReference type="PROSITE" id="PS50977">
    <property type="entry name" value="HTH_TETR_2"/>
    <property type="match status" value="1"/>
</dbReference>
<evidence type="ECO:0000313" key="5">
    <source>
        <dbReference type="EMBL" id="MDV5824847.1"/>
    </source>
</evidence>
<dbReference type="SUPFAM" id="SSF46689">
    <property type="entry name" value="Homeodomain-like"/>
    <property type="match status" value="1"/>
</dbReference>
<proteinExistence type="predicted"/>
<feature type="DNA-binding region" description="H-T-H motif" evidence="2">
    <location>
        <begin position="120"/>
        <end position="139"/>
    </location>
</feature>
<feature type="compositionally biased region" description="Low complexity" evidence="3">
    <location>
        <begin position="281"/>
        <end position="293"/>
    </location>
</feature>
<reference evidence="6" key="1">
    <citation type="journal article" date="2022" name="J Environ Chem Eng">
        <title>Biodegradation of petroleum oil using a constructed nonpathogenic and heavy metal-tolerant bacterial consortium isolated from marine sponges.</title>
        <authorList>
            <person name="Dechsakulwatana C."/>
            <person name="Rungsihiranrut A."/>
            <person name="Muangchinda C."/>
            <person name="Ningthoujam R."/>
            <person name="Klankeo P."/>
            <person name="Pinyakong O."/>
        </authorList>
    </citation>
    <scope>NUCLEOTIDE SEQUENCE [LARGE SCALE GENOMIC DNA]</scope>
    <source>
        <strain evidence="6">MO2-4</strain>
    </source>
</reference>
<feature type="domain" description="HTH tetR-type" evidence="4">
    <location>
        <begin position="97"/>
        <end position="157"/>
    </location>
</feature>
<evidence type="ECO:0000256" key="3">
    <source>
        <dbReference type="SAM" id="MobiDB-lite"/>
    </source>
</evidence>
<evidence type="ECO:0000256" key="2">
    <source>
        <dbReference type="PROSITE-ProRule" id="PRU00335"/>
    </source>
</evidence>
<gene>
    <name evidence="5" type="ORF">O0R41_14670</name>
</gene>
<dbReference type="InterPro" id="IPR001647">
    <property type="entry name" value="HTH_TetR"/>
</dbReference>
<feature type="region of interest" description="Disordered" evidence="3">
    <location>
        <begin position="281"/>
        <end position="303"/>
    </location>
</feature>
<name>A0ABU3ZZE0_9SPHN</name>
<keyword evidence="6" id="KW-1185">Reference proteome</keyword>
<dbReference type="InterPro" id="IPR009057">
    <property type="entry name" value="Homeodomain-like_sf"/>
</dbReference>
<dbReference type="RefSeq" id="WP_317517492.1">
    <property type="nucleotide sequence ID" value="NZ_JAPTHD010000006.1"/>
</dbReference>
<dbReference type="Proteomes" id="UP001185984">
    <property type="component" value="Unassembled WGS sequence"/>
</dbReference>
<organism evidence="5 6">
    <name type="scientific">Sphingobium naphthae</name>
    <dbReference type="NCBI Taxonomy" id="1886786"/>
    <lineage>
        <taxon>Bacteria</taxon>
        <taxon>Pseudomonadati</taxon>
        <taxon>Pseudomonadota</taxon>
        <taxon>Alphaproteobacteria</taxon>
        <taxon>Sphingomonadales</taxon>
        <taxon>Sphingomonadaceae</taxon>
        <taxon>Sphingobium</taxon>
    </lineage>
</organism>
<keyword evidence="1 2" id="KW-0238">DNA-binding</keyword>